<proteinExistence type="predicted"/>
<evidence type="ECO:0008006" key="3">
    <source>
        <dbReference type="Google" id="ProtNLM"/>
    </source>
</evidence>
<keyword evidence="2" id="KW-1185">Reference proteome</keyword>
<dbReference type="HOGENOM" id="CLU_1394074_0_0_9"/>
<evidence type="ECO:0000313" key="1">
    <source>
        <dbReference type="EMBL" id="ADL34640.1"/>
    </source>
</evidence>
<dbReference type="Proteomes" id="UP000001299">
    <property type="component" value="Chromosome 1"/>
</dbReference>
<dbReference type="InterPro" id="IPR029060">
    <property type="entry name" value="PIN-like_dom_sf"/>
</dbReference>
<dbReference type="Gene3D" id="3.40.50.1010">
    <property type="entry name" value="5'-nuclease"/>
    <property type="match status" value="1"/>
</dbReference>
<dbReference type="STRING" id="515622.bpr_I1906"/>
<organism evidence="1 2">
    <name type="scientific">Butyrivibrio proteoclasticus (strain ATCC 51982 / DSM 14932 / B316)</name>
    <name type="common">Clostridium proteoclasticum</name>
    <dbReference type="NCBI Taxonomy" id="515622"/>
    <lineage>
        <taxon>Bacteria</taxon>
        <taxon>Bacillati</taxon>
        <taxon>Bacillota</taxon>
        <taxon>Clostridia</taxon>
        <taxon>Lachnospirales</taxon>
        <taxon>Lachnospiraceae</taxon>
        <taxon>Butyrivibrio</taxon>
    </lineage>
</organism>
<reference evidence="1 2" key="1">
    <citation type="journal article" date="2010" name="PLoS ONE">
        <title>The glycobiome of the rumen bacterium Butyrivibrio proteoclasticus B316(T) highlights adaptation to a polysaccharide-rich environment.</title>
        <authorList>
            <person name="Kelly W.J."/>
            <person name="Leahy S.C."/>
            <person name="Altermann E."/>
            <person name="Yeoman C.J."/>
            <person name="Dunne J.C."/>
            <person name="Kong Z."/>
            <person name="Pacheco D.M."/>
            <person name="Li D."/>
            <person name="Noel S.J."/>
            <person name="Moon C.D."/>
            <person name="Cookson A.L."/>
            <person name="Attwood G.T."/>
        </authorList>
    </citation>
    <scope>NUCLEOTIDE SEQUENCE [LARGE SCALE GENOMIC DNA]</scope>
    <source>
        <strain evidence="2">ATCC 51982 / DSM 14932 / B316</strain>
    </source>
</reference>
<dbReference type="EMBL" id="CP001810">
    <property type="protein sequence ID" value="ADL34640.1"/>
    <property type="molecule type" value="Genomic_DNA"/>
</dbReference>
<sequence length="195" mass="22099">MVDNHNAIINDKSSARRYMLDTNVFSHMTEENIGFLEDSILKGFTYYSSSIQEMEAAGFGAKNRGEDSKFNTSEISNSEESMNRLIAVYKRLNIESVSTIATLLDRQTKVDGTQRFASRDKNEGIELLEEIQGKKKNTSKYPYFHYHDAILAEATVHHNCYLVTDDKSFMKSFNDKFPGKAMDLNGLLNAVKNAV</sequence>
<dbReference type="SUPFAM" id="SSF88723">
    <property type="entry name" value="PIN domain-like"/>
    <property type="match status" value="1"/>
</dbReference>
<gene>
    <name evidence="1" type="ordered locus">bpr_I1906</name>
</gene>
<accession>E0RXR4</accession>
<dbReference type="AlphaFoldDB" id="E0RXR4"/>
<name>E0RXR4_BUTPB</name>
<evidence type="ECO:0000313" key="2">
    <source>
        <dbReference type="Proteomes" id="UP000001299"/>
    </source>
</evidence>
<protein>
    <recommendedName>
        <fullName evidence="3">PIN domain-containing protein</fullName>
    </recommendedName>
</protein>
<dbReference type="KEGG" id="bpb:bpr_I1906"/>